<evidence type="ECO:0000313" key="2">
    <source>
        <dbReference type="EMBL" id="RGD73172.1"/>
    </source>
</evidence>
<dbReference type="Proteomes" id="UP000261212">
    <property type="component" value="Unassembled WGS sequence"/>
</dbReference>
<keyword evidence="1" id="KW-0472">Membrane</keyword>
<dbReference type="EMBL" id="QUSM01000007">
    <property type="protein sequence ID" value="RGD73172.1"/>
    <property type="molecule type" value="Genomic_DNA"/>
</dbReference>
<evidence type="ECO:0000313" key="3">
    <source>
        <dbReference type="Proteomes" id="UP000261212"/>
    </source>
</evidence>
<feature type="transmembrane region" description="Helical" evidence="1">
    <location>
        <begin position="58"/>
        <end position="76"/>
    </location>
</feature>
<sequence>MKVKVKKSKIKKKSKNIISKDIFYVQVPKTEMQLFYAVSFTCILIGLVFVVLNKTLIMMLFFNLALAAFIFGLMYISKKWEINEKKYTIYYSSALKDEIYKISDFTKVVICKDEMKMYIGNNIIFKIKKFYINYKRFFNLIQSNDNILMQWESKINYK</sequence>
<keyword evidence="1" id="KW-1133">Transmembrane helix</keyword>
<keyword evidence="1" id="KW-0812">Transmembrane</keyword>
<comment type="caution">
    <text evidence="2">The sequence shown here is derived from an EMBL/GenBank/DDBJ whole genome shotgun (WGS) entry which is preliminary data.</text>
</comment>
<organism evidence="2 3">
    <name type="scientific">Anaerofustis stercorihominis</name>
    <dbReference type="NCBI Taxonomy" id="214853"/>
    <lineage>
        <taxon>Bacteria</taxon>
        <taxon>Bacillati</taxon>
        <taxon>Bacillota</taxon>
        <taxon>Clostridia</taxon>
        <taxon>Eubacteriales</taxon>
        <taxon>Eubacteriaceae</taxon>
        <taxon>Anaerofustis</taxon>
    </lineage>
</organism>
<name>A0A3E3DV82_9FIRM</name>
<gene>
    <name evidence="2" type="ORF">DW687_10540</name>
</gene>
<protein>
    <submittedName>
        <fullName evidence="2">Uncharacterized protein</fullName>
    </submittedName>
</protein>
<accession>A0A3E3DV82</accession>
<feature type="transmembrane region" description="Helical" evidence="1">
    <location>
        <begin position="34"/>
        <end position="52"/>
    </location>
</feature>
<reference evidence="2 3" key="1">
    <citation type="submission" date="2018-08" db="EMBL/GenBank/DDBJ databases">
        <title>A genome reference for cultivated species of the human gut microbiota.</title>
        <authorList>
            <person name="Zou Y."/>
            <person name="Xue W."/>
            <person name="Luo G."/>
        </authorList>
    </citation>
    <scope>NUCLEOTIDE SEQUENCE [LARGE SCALE GENOMIC DNA]</scope>
    <source>
        <strain evidence="2 3">AM25-6</strain>
    </source>
</reference>
<dbReference type="AlphaFoldDB" id="A0A3E3DV82"/>
<proteinExistence type="predicted"/>
<dbReference type="RefSeq" id="WP_117532692.1">
    <property type="nucleotide sequence ID" value="NZ_QUSM01000007.1"/>
</dbReference>
<evidence type="ECO:0000256" key="1">
    <source>
        <dbReference type="SAM" id="Phobius"/>
    </source>
</evidence>